<keyword evidence="2" id="KW-0408">Iron</keyword>
<feature type="domain" description="4Fe-4S ferredoxin-type" evidence="4">
    <location>
        <begin position="238"/>
        <end position="262"/>
    </location>
</feature>
<dbReference type="PANTHER" id="PTHR40447:SF1">
    <property type="entry name" value="ANAEROBIC SULFITE REDUCTASE SUBUNIT A"/>
    <property type="match status" value="1"/>
</dbReference>
<sequence length="356" mass="39029">MLTARYIADDKLMPWLLSLAETRQVLAPVRQGGQTLFAPLDADSQLDLEGLADASAKAALLPRCETLLEFHYSKGEGVPSRTELEVRETLPDRDAFLFGARPCDAKGFTVFDRVYDGGSRRDIYYCTRRDKTIVAALACTDPADTCFCNRVGGGPGDTDGSDILFTPVEGGYVIEPVTERGEAFLAEQPLVEAEGRLEEARQVRKDVAESMPGGDPLGGAQGEVLRLFDDQEFWGGVAAKCLSCGACSYLCPTCYCFNMTDEINGDDGVRVRTWDNCMSFQFTLEGSGHNPRNGKAQRMRNRIGHKFSYYPELHDGNLACVGCGRCIVHCPVSMDVRAIVAQARDRALAKQEHAND</sequence>
<proteinExistence type="predicted"/>
<organism evidence="5 6">
    <name type="scientific">Pseudodesulfovibrio hydrargyri</name>
    <dbReference type="NCBI Taxonomy" id="2125990"/>
    <lineage>
        <taxon>Bacteria</taxon>
        <taxon>Pseudomonadati</taxon>
        <taxon>Thermodesulfobacteriota</taxon>
        <taxon>Desulfovibrionia</taxon>
        <taxon>Desulfovibrionales</taxon>
        <taxon>Desulfovibrionaceae</taxon>
    </lineage>
</organism>
<accession>A0A1J5MY04</accession>
<dbReference type="RefSeq" id="WP_071546274.1">
    <property type="nucleotide sequence ID" value="NZ_LKAQ01000004.1"/>
</dbReference>
<evidence type="ECO:0000256" key="1">
    <source>
        <dbReference type="ARBA" id="ARBA00022723"/>
    </source>
</evidence>
<evidence type="ECO:0000256" key="3">
    <source>
        <dbReference type="ARBA" id="ARBA00023014"/>
    </source>
</evidence>
<protein>
    <submittedName>
        <fullName evidence="5">Anaerobic sulfite reductase subunit A</fullName>
    </submittedName>
</protein>
<evidence type="ECO:0000256" key="2">
    <source>
        <dbReference type="ARBA" id="ARBA00023004"/>
    </source>
</evidence>
<dbReference type="SUPFAM" id="SSF46548">
    <property type="entry name" value="alpha-helical ferredoxin"/>
    <property type="match status" value="1"/>
</dbReference>
<keyword evidence="6" id="KW-1185">Reference proteome</keyword>
<dbReference type="EMBL" id="LKAQ01000004">
    <property type="protein sequence ID" value="OIQ50874.1"/>
    <property type="molecule type" value="Genomic_DNA"/>
</dbReference>
<dbReference type="Gene3D" id="1.10.1060.10">
    <property type="entry name" value="Alpha-helical ferredoxin"/>
    <property type="match status" value="1"/>
</dbReference>
<dbReference type="PROSITE" id="PS51379">
    <property type="entry name" value="4FE4S_FER_2"/>
    <property type="match status" value="2"/>
</dbReference>
<dbReference type="InterPro" id="IPR017896">
    <property type="entry name" value="4Fe4S_Fe-S-bd"/>
</dbReference>
<feature type="domain" description="4Fe-4S ferredoxin-type" evidence="4">
    <location>
        <begin position="309"/>
        <end position="342"/>
    </location>
</feature>
<dbReference type="GO" id="GO:0051536">
    <property type="term" value="F:iron-sulfur cluster binding"/>
    <property type="evidence" value="ECO:0007669"/>
    <property type="project" value="UniProtKB-KW"/>
</dbReference>
<dbReference type="PANTHER" id="PTHR40447">
    <property type="entry name" value="ANAEROBIC SULFITE REDUCTASE SUBUNIT A"/>
    <property type="match status" value="1"/>
</dbReference>
<gene>
    <name evidence="5" type="primary">asrA_2</name>
    <name evidence="5" type="ORF">BerOc1_02816</name>
</gene>
<dbReference type="Proteomes" id="UP000181901">
    <property type="component" value="Unassembled WGS sequence"/>
</dbReference>
<dbReference type="Pfam" id="PF17179">
    <property type="entry name" value="Fer4_22"/>
    <property type="match status" value="1"/>
</dbReference>
<dbReference type="InterPro" id="IPR009051">
    <property type="entry name" value="Helical_ferredxn"/>
</dbReference>
<dbReference type="AlphaFoldDB" id="A0A1J5MY04"/>
<dbReference type="PROSITE" id="PS00198">
    <property type="entry name" value="4FE4S_FER_1"/>
    <property type="match status" value="2"/>
</dbReference>
<dbReference type="GO" id="GO:0046872">
    <property type="term" value="F:metal ion binding"/>
    <property type="evidence" value="ECO:0007669"/>
    <property type="project" value="UniProtKB-KW"/>
</dbReference>
<evidence type="ECO:0000259" key="4">
    <source>
        <dbReference type="PROSITE" id="PS51379"/>
    </source>
</evidence>
<keyword evidence="1" id="KW-0479">Metal-binding</keyword>
<keyword evidence="3" id="KW-0411">Iron-sulfur</keyword>
<evidence type="ECO:0000313" key="6">
    <source>
        <dbReference type="Proteomes" id="UP000181901"/>
    </source>
</evidence>
<reference evidence="5 6" key="1">
    <citation type="submission" date="2015-09" db="EMBL/GenBank/DDBJ databases">
        <title>Genome of Desulfovibrio dechloracetivorans BerOc1, a mercury methylating strain isolated from highly hydrocarbons and metals contaminated coastal sediments.</title>
        <authorList>
            <person name="Goni Urriza M."/>
            <person name="Gassie C."/>
            <person name="Bouchez O."/>
            <person name="Klopp C."/>
            <person name="Ranchou-Peyruse A."/>
            <person name="Remy G."/>
        </authorList>
    </citation>
    <scope>NUCLEOTIDE SEQUENCE [LARGE SCALE GENOMIC DNA]</scope>
    <source>
        <strain evidence="5 6">BerOc1</strain>
    </source>
</reference>
<dbReference type="InterPro" id="IPR017900">
    <property type="entry name" value="4Fe4S_Fe_S_CS"/>
</dbReference>
<name>A0A1J5MY04_9BACT</name>
<evidence type="ECO:0000313" key="5">
    <source>
        <dbReference type="EMBL" id="OIQ50874.1"/>
    </source>
</evidence>
<dbReference type="OrthoDB" id="9795302at2"/>
<comment type="caution">
    <text evidence="5">The sequence shown here is derived from an EMBL/GenBank/DDBJ whole genome shotgun (WGS) entry which is preliminary data.</text>
</comment>